<accession>A0A1F5ZPU3</accession>
<evidence type="ECO:0000313" key="5">
    <source>
        <dbReference type="Proteomes" id="UP000177416"/>
    </source>
</evidence>
<evidence type="ECO:0000256" key="1">
    <source>
        <dbReference type="SAM" id="Coils"/>
    </source>
</evidence>
<name>A0A1F5ZPU3_9BACT</name>
<dbReference type="AlphaFoldDB" id="A0A1F5ZPU3"/>
<evidence type="ECO:0000256" key="2">
    <source>
        <dbReference type="SAM" id="Phobius"/>
    </source>
</evidence>
<dbReference type="Gene3D" id="3.30.70.2390">
    <property type="match status" value="1"/>
</dbReference>
<keyword evidence="2" id="KW-0812">Transmembrane</keyword>
<sequence length="260" mass="27684">MLTKKKIVKPKKEEGKEAPMVTQVVEVVDEASGETKPIEDTIKKEEVKEVVDELKEEVVDVQEKVSELEQKVEPVAAEAPKEKDKAVIEEIFGNNQSGVMPEISGKENGSSKSLIVWALVVIAVAIVTGLGLLVAVRGPESVTSMFVTPTPTPTLAPTPTPTPVAPNRADITVEVLNGSGVAGAASKLREFLEGKGYTVGHAGNATTSDYKKTEIHVKKDKEQYLSLLKNDIAEGYTVSSAAADLSDNSSYGAQVIVGKE</sequence>
<comment type="caution">
    <text evidence="4">The sequence shown here is derived from an EMBL/GenBank/DDBJ whole genome shotgun (WGS) entry which is preliminary data.</text>
</comment>
<evidence type="ECO:0000259" key="3">
    <source>
        <dbReference type="Pfam" id="PF13399"/>
    </source>
</evidence>
<dbReference type="EMBL" id="MFJJ01000020">
    <property type="protein sequence ID" value="OGG14403.1"/>
    <property type="molecule type" value="Genomic_DNA"/>
</dbReference>
<feature type="transmembrane region" description="Helical" evidence="2">
    <location>
        <begin position="114"/>
        <end position="136"/>
    </location>
</feature>
<reference evidence="4 5" key="1">
    <citation type="journal article" date="2016" name="Nat. Commun.">
        <title>Thousands of microbial genomes shed light on interconnected biogeochemical processes in an aquifer system.</title>
        <authorList>
            <person name="Anantharaman K."/>
            <person name="Brown C.T."/>
            <person name="Hug L.A."/>
            <person name="Sharon I."/>
            <person name="Castelle C.J."/>
            <person name="Probst A.J."/>
            <person name="Thomas B.C."/>
            <person name="Singh A."/>
            <person name="Wilkins M.J."/>
            <person name="Karaoz U."/>
            <person name="Brodie E.L."/>
            <person name="Williams K.H."/>
            <person name="Hubbard S.S."/>
            <person name="Banfield J.F."/>
        </authorList>
    </citation>
    <scope>NUCLEOTIDE SEQUENCE [LARGE SCALE GENOMIC DNA]</scope>
</reference>
<dbReference type="InterPro" id="IPR027381">
    <property type="entry name" value="LytR/CpsA/Psr_C"/>
</dbReference>
<dbReference type="Pfam" id="PF13399">
    <property type="entry name" value="LytR_C"/>
    <property type="match status" value="1"/>
</dbReference>
<dbReference type="Proteomes" id="UP000177416">
    <property type="component" value="Unassembled WGS sequence"/>
</dbReference>
<organism evidence="4 5">
    <name type="scientific">Candidatus Gottesmanbacteria bacterium RIFCSPHIGHO2_01_FULL_46_14</name>
    <dbReference type="NCBI Taxonomy" id="1798380"/>
    <lineage>
        <taxon>Bacteria</taxon>
        <taxon>Candidatus Gottesmaniibacteriota</taxon>
    </lineage>
</organism>
<evidence type="ECO:0000313" key="4">
    <source>
        <dbReference type="EMBL" id="OGG14403.1"/>
    </source>
</evidence>
<keyword evidence="2" id="KW-0472">Membrane</keyword>
<feature type="domain" description="LytR/CpsA/Psr regulator C-terminal" evidence="3">
    <location>
        <begin position="170"/>
        <end position="259"/>
    </location>
</feature>
<proteinExistence type="predicted"/>
<keyword evidence="2" id="KW-1133">Transmembrane helix</keyword>
<feature type="coiled-coil region" evidence="1">
    <location>
        <begin position="44"/>
        <end position="71"/>
    </location>
</feature>
<gene>
    <name evidence="4" type="ORF">A2875_01230</name>
</gene>
<keyword evidence="1" id="KW-0175">Coiled coil</keyword>
<protein>
    <recommendedName>
        <fullName evidence="3">LytR/CpsA/Psr regulator C-terminal domain-containing protein</fullName>
    </recommendedName>
</protein>